<feature type="transmembrane region" description="Helical" evidence="5">
    <location>
        <begin position="309"/>
        <end position="328"/>
    </location>
</feature>
<feature type="transmembrane region" description="Helical" evidence="5">
    <location>
        <begin position="57"/>
        <end position="75"/>
    </location>
</feature>
<reference evidence="7 8" key="1">
    <citation type="submission" date="2020-08" db="EMBL/GenBank/DDBJ databases">
        <title>Genomic Encyclopedia of Type Strains, Phase IV (KMG-IV): sequencing the most valuable type-strain genomes for metagenomic binning, comparative biology and taxonomic classification.</title>
        <authorList>
            <person name="Goeker M."/>
        </authorList>
    </citation>
    <scope>NUCLEOTIDE SEQUENCE [LARGE SCALE GENOMIC DNA]</scope>
    <source>
        <strain evidence="7 8">DSM 2461</strain>
    </source>
</reference>
<keyword evidence="3 5" id="KW-1133">Transmembrane helix</keyword>
<comment type="caution">
    <text evidence="7">The sequence shown here is derived from an EMBL/GenBank/DDBJ whole genome shotgun (WGS) entry which is preliminary data.</text>
</comment>
<evidence type="ECO:0000256" key="5">
    <source>
        <dbReference type="SAM" id="Phobius"/>
    </source>
</evidence>
<dbReference type="AlphaFoldDB" id="A0A841R7N9"/>
<sequence>MYFQTTQWLYLLIFIPLFIYFLYFALKKKRETLSLFTGGLASDENEFQIRGFRISSFLILLTLVFLIFALVRPSWDKQTRIIEKKGHDVVFLIDVSRSMLADDLIPNRLERAKLAVIDAVNSFDGDRVALIAFAGTAVVKTPLTTDYSFFINAINRLKVDSVSKGGSLIGDAIRYTLKNVIQNSETAKKDMIIITDGEDQESFPVNAAEEADSMGVRIIAIGLGDEKEGRRIPVETERGTEFLSYEGKEVWTRLDADTLRKIAGSTEGGQYLNVSTGTFDLAEIYSALSRGMEKTDFGEESVDLYEERFQLFLFMSLIFLIISFFQPFRGWSHLISERDKKTIGRIFKK</sequence>
<proteinExistence type="predicted"/>
<dbReference type="PANTHER" id="PTHR22550:SF5">
    <property type="entry name" value="LEUCINE ZIPPER PROTEIN 4"/>
    <property type="match status" value="1"/>
</dbReference>
<evidence type="ECO:0000313" key="7">
    <source>
        <dbReference type="EMBL" id="MBB6478758.1"/>
    </source>
</evidence>
<dbReference type="Pfam" id="PF13519">
    <property type="entry name" value="VWA_2"/>
    <property type="match status" value="1"/>
</dbReference>
<keyword evidence="8" id="KW-1185">Reference proteome</keyword>
<feature type="transmembrane region" description="Helical" evidence="5">
    <location>
        <begin position="6"/>
        <end position="26"/>
    </location>
</feature>
<evidence type="ECO:0000256" key="1">
    <source>
        <dbReference type="ARBA" id="ARBA00022475"/>
    </source>
</evidence>
<feature type="domain" description="VWFA" evidence="6">
    <location>
        <begin position="88"/>
        <end position="288"/>
    </location>
</feature>
<dbReference type="SUPFAM" id="SSF53300">
    <property type="entry name" value="vWA-like"/>
    <property type="match status" value="1"/>
</dbReference>
<evidence type="ECO:0000256" key="4">
    <source>
        <dbReference type="ARBA" id="ARBA00023136"/>
    </source>
</evidence>
<dbReference type="Gene3D" id="3.40.50.410">
    <property type="entry name" value="von Willebrand factor, type A domain"/>
    <property type="match status" value="1"/>
</dbReference>
<dbReference type="RefSeq" id="WP_184742935.1">
    <property type="nucleotide sequence ID" value="NZ_JACHGJ010000001.1"/>
</dbReference>
<keyword evidence="4 5" id="KW-0472">Membrane</keyword>
<organism evidence="7 8">
    <name type="scientific">Spirochaeta isovalerica</name>
    <dbReference type="NCBI Taxonomy" id="150"/>
    <lineage>
        <taxon>Bacteria</taxon>
        <taxon>Pseudomonadati</taxon>
        <taxon>Spirochaetota</taxon>
        <taxon>Spirochaetia</taxon>
        <taxon>Spirochaetales</taxon>
        <taxon>Spirochaetaceae</taxon>
        <taxon>Spirochaeta</taxon>
    </lineage>
</organism>
<dbReference type="Proteomes" id="UP000587760">
    <property type="component" value="Unassembled WGS sequence"/>
</dbReference>
<protein>
    <submittedName>
        <fullName evidence="7">Ca-activated chloride channel family protein</fullName>
    </submittedName>
</protein>
<dbReference type="InterPro" id="IPR002035">
    <property type="entry name" value="VWF_A"/>
</dbReference>
<keyword evidence="1" id="KW-1003">Cell membrane</keyword>
<dbReference type="SMART" id="SM00327">
    <property type="entry name" value="VWA"/>
    <property type="match status" value="1"/>
</dbReference>
<dbReference type="PANTHER" id="PTHR22550">
    <property type="entry name" value="SPORE GERMINATION PROTEIN"/>
    <property type="match status" value="1"/>
</dbReference>
<evidence type="ECO:0000313" key="8">
    <source>
        <dbReference type="Proteomes" id="UP000587760"/>
    </source>
</evidence>
<dbReference type="EMBL" id="JACHGJ010000001">
    <property type="protein sequence ID" value="MBB6478758.1"/>
    <property type="molecule type" value="Genomic_DNA"/>
</dbReference>
<accession>A0A841R7N9</accession>
<evidence type="ECO:0000259" key="6">
    <source>
        <dbReference type="PROSITE" id="PS50234"/>
    </source>
</evidence>
<gene>
    <name evidence="7" type="ORF">HNR50_000391</name>
</gene>
<evidence type="ECO:0000256" key="3">
    <source>
        <dbReference type="ARBA" id="ARBA00022989"/>
    </source>
</evidence>
<keyword evidence="2 5" id="KW-0812">Transmembrane</keyword>
<dbReference type="InterPro" id="IPR036465">
    <property type="entry name" value="vWFA_dom_sf"/>
</dbReference>
<dbReference type="PROSITE" id="PS50234">
    <property type="entry name" value="VWFA"/>
    <property type="match status" value="1"/>
</dbReference>
<dbReference type="InterPro" id="IPR050768">
    <property type="entry name" value="UPF0353/GerABKA_families"/>
</dbReference>
<evidence type="ECO:0000256" key="2">
    <source>
        <dbReference type="ARBA" id="ARBA00022692"/>
    </source>
</evidence>
<name>A0A841R7N9_9SPIO</name>